<feature type="transmembrane region" description="Helical" evidence="1">
    <location>
        <begin position="40"/>
        <end position="58"/>
    </location>
</feature>
<keyword evidence="1" id="KW-0472">Membrane</keyword>
<dbReference type="EMBL" id="FQZS01000005">
    <property type="protein sequence ID" value="SHI61200.1"/>
    <property type="molecule type" value="Genomic_DNA"/>
</dbReference>
<keyword evidence="3" id="KW-1185">Reference proteome</keyword>
<reference evidence="2 3" key="1">
    <citation type="submission" date="2016-11" db="EMBL/GenBank/DDBJ databases">
        <authorList>
            <person name="Jaros S."/>
            <person name="Januszkiewicz K."/>
            <person name="Wedrychowicz H."/>
        </authorList>
    </citation>
    <scope>NUCLEOTIDE SEQUENCE [LARGE SCALE GENOMIC DNA]</scope>
    <source>
        <strain evidence="2 3">DSM 19022</strain>
    </source>
</reference>
<keyword evidence="1" id="KW-0812">Transmembrane</keyword>
<protein>
    <submittedName>
        <fullName evidence="2">Uncharacterized protein</fullName>
    </submittedName>
</protein>
<evidence type="ECO:0000313" key="3">
    <source>
        <dbReference type="Proteomes" id="UP000184442"/>
    </source>
</evidence>
<organism evidence="2 3">
    <name type="scientific">Lutispora thermophila DSM 19022</name>
    <dbReference type="NCBI Taxonomy" id="1122184"/>
    <lineage>
        <taxon>Bacteria</taxon>
        <taxon>Bacillati</taxon>
        <taxon>Bacillota</taxon>
        <taxon>Clostridia</taxon>
        <taxon>Lutisporales</taxon>
        <taxon>Lutisporaceae</taxon>
        <taxon>Lutispora</taxon>
    </lineage>
</organism>
<keyword evidence="1" id="KW-1133">Transmembrane helix</keyword>
<accession>A0A1M6CJJ1</accession>
<evidence type="ECO:0000313" key="2">
    <source>
        <dbReference type="EMBL" id="SHI61200.1"/>
    </source>
</evidence>
<proteinExistence type="predicted"/>
<sequence length="60" mass="7030">MRLSSRGYNIEQPRMIINTTITKDDYRKFLYIATFRRNKVIIPLIGLISLIGSMIVTLDR</sequence>
<dbReference type="STRING" id="1122184.SAMN02745176_00812"/>
<evidence type="ECO:0000256" key="1">
    <source>
        <dbReference type="SAM" id="Phobius"/>
    </source>
</evidence>
<dbReference type="AlphaFoldDB" id="A0A1M6CJJ1"/>
<name>A0A1M6CJJ1_9FIRM</name>
<gene>
    <name evidence="2" type="ORF">SAMN02745176_00812</name>
</gene>
<dbReference type="Proteomes" id="UP000184442">
    <property type="component" value="Unassembled WGS sequence"/>
</dbReference>